<feature type="transmembrane region" description="Helical" evidence="4">
    <location>
        <begin position="435"/>
        <end position="457"/>
    </location>
</feature>
<comment type="caution">
    <text evidence="5">The sequence shown here is derived from an EMBL/GenBank/DDBJ whole genome shotgun (WGS) entry which is preliminary data.</text>
</comment>
<evidence type="ECO:0000256" key="1">
    <source>
        <dbReference type="ARBA" id="ARBA00022692"/>
    </source>
</evidence>
<dbReference type="SUPFAM" id="SSF103473">
    <property type="entry name" value="MFS general substrate transporter"/>
    <property type="match status" value="1"/>
</dbReference>
<dbReference type="InterPro" id="IPR036259">
    <property type="entry name" value="MFS_trans_sf"/>
</dbReference>
<feature type="transmembrane region" description="Helical" evidence="4">
    <location>
        <begin position="202"/>
        <end position="228"/>
    </location>
</feature>
<dbReference type="PANTHER" id="PTHR23121:SF9">
    <property type="entry name" value="SODIUM-DEPENDENT GLUCOSE TRANSPORTER 1"/>
    <property type="match status" value="1"/>
</dbReference>
<reference evidence="5 6" key="1">
    <citation type="journal article" date="2018" name="Gigascience">
        <title>Genomes of trombidid mites reveal novel predicted allergens and laterally-transferred genes associated with secondary metabolism.</title>
        <authorList>
            <person name="Dong X."/>
            <person name="Chaisiri K."/>
            <person name="Xia D."/>
            <person name="Armstrong S.D."/>
            <person name="Fang Y."/>
            <person name="Donnelly M.J."/>
            <person name="Kadowaki T."/>
            <person name="McGarry J.W."/>
            <person name="Darby A.C."/>
            <person name="Makepeace B.L."/>
        </authorList>
    </citation>
    <scope>NUCLEOTIDE SEQUENCE [LARGE SCALE GENOMIC DNA]</scope>
    <source>
        <strain evidence="5">UoL-UT</strain>
    </source>
</reference>
<keyword evidence="3 4" id="KW-0472">Membrane</keyword>
<evidence type="ECO:0000256" key="3">
    <source>
        <dbReference type="ARBA" id="ARBA00023136"/>
    </source>
</evidence>
<dbReference type="Pfam" id="PF07690">
    <property type="entry name" value="MFS_1"/>
    <property type="match status" value="1"/>
</dbReference>
<evidence type="ECO:0000313" key="5">
    <source>
        <dbReference type="EMBL" id="RWS27508.1"/>
    </source>
</evidence>
<feature type="transmembrane region" description="Helical" evidence="4">
    <location>
        <begin position="52"/>
        <end position="73"/>
    </location>
</feature>
<feature type="transmembrane region" description="Helical" evidence="4">
    <location>
        <begin position="116"/>
        <end position="136"/>
    </location>
</feature>
<protein>
    <submittedName>
        <fullName evidence="5">Sodium-dependent glucose transporter 1-like protein</fullName>
    </submittedName>
</protein>
<feature type="transmembrane region" description="Helical" evidence="4">
    <location>
        <begin position="371"/>
        <end position="394"/>
    </location>
</feature>
<name>A0A443SJ15_9ACAR</name>
<keyword evidence="2 4" id="KW-1133">Transmembrane helix</keyword>
<gene>
    <name evidence="5" type="ORF">B4U80_13716</name>
</gene>
<dbReference type="Gene3D" id="1.20.1250.20">
    <property type="entry name" value="MFS general substrate transporter like domains"/>
    <property type="match status" value="1"/>
</dbReference>
<evidence type="ECO:0000313" key="6">
    <source>
        <dbReference type="Proteomes" id="UP000288716"/>
    </source>
</evidence>
<feature type="transmembrane region" description="Helical" evidence="4">
    <location>
        <begin position="277"/>
        <end position="293"/>
    </location>
</feature>
<dbReference type="VEuPathDB" id="VectorBase:LDEU004532"/>
<organism evidence="5 6">
    <name type="scientific">Leptotrombidium deliense</name>
    <dbReference type="NCBI Taxonomy" id="299467"/>
    <lineage>
        <taxon>Eukaryota</taxon>
        <taxon>Metazoa</taxon>
        <taxon>Ecdysozoa</taxon>
        <taxon>Arthropoda</taxon>
        <taxon>Chelicerata</taxon>
        <taxon>Arachnida</taxon>
        <taxon>Acari</taxon>
        <taxon>Acariformes</taxon>
        <taxon>Trombidiformes</taxon>
        <taxon>Prostigmata</taxon>
        <taxon>Anystina</taxon>
        <taxon>Parasitengona</taxon>
        <taxon>Trombiculoidea</taxon>
        <taxon>Trombiculidae</taxon>
        <taxon>Leptotrombidium</taxon>
    </lineage>
</organism>
<sequence>MDRDYTTRVNQLLFEITKTTIEMITFGLTMRSAGSCIGALTSSLVYAKFNEMVVYSTLIVLMGSMSLAIANLTNLIHHLMLQFALGIVSGLTDVGSSILIFQIWKNKGGPFLQTSSFAFTISGIISPLIFETFLSVQMKSKRETHSFSLNTNQNYSLSSNATQYQSRLMLQNDHQLHNNSIEQSMNNIFQTVPTHLSESHIWIPYTLVGVFIIIAGLMALSTPLLLCFSKRKAVKRMSVNSELEANETLISEKLMQNDTKDHKDEEMIIEKSNDEQFQFAMVCCIFFFVYYGLNDTTWQFWLTFVMNSRLQVSKSEGVFMISEMNVTVTIINFLGIIFAATVHPSKILAILTSLVAIGNVIHLFFANSSLVLLKIGALIEGAGFGCMYAAVFNYTQREVGLTNSICSALVLASYSASAVGYSAIIGRFIEKNPMILIQTNLLIIVFMIICLCSLKAIEKRAQTRKLLDISNEFM</sequence>
<dbReference type="STRING" id="299467.A0A443SJ15"/>
<dbReference type="OrthoDB" id="9626824at2759"/>
<keyword evidence="5" id="KW-0813">Transport</keyword>
<dbReference type="PANTHER" id="PTHR23121">
    <property type="entry name" value="SODIUM-DEPENDENT GLUCOSE TRANSPORTER 1"/>
    <property type="match status" value="1"/>
</dbReference>
<feature type="transmembrane region" description="Helical" evidence="4">
    <location>
        <begin position="318"/>
        <end position="340"/>
    </location>
</feature>
<dbReference type="AlphaFoldDB" id="A0A443SJ15"/>
<feature type="transmembrane region" description="Helical" evidence="4">
    <location>
        <begin position="406"/>
        <end position="429"/>
    </location>
</feature>
<dbReference type="EMBL" id="NCKV01001968">
    <property type="protein sequence ID" value="RWS27508.1"/>
    <property type="molecule type" value="Genomic_DNA"/>
</dbReference>
<evidence type="ECO:0000256" key="2">
    <source>
        <dbReference type="ARBA" id="ARBA00022989"/>
    </source>
</evidence>
<proteinExistence type="predicted"/>
<keyword evidence="6" id="KW-1185">Reference proteome</keyword>
<dbReference type="GO" id="GO:0022857">
    <property type="term" value="F:transmembrane transporter activity"/>
    <property type="evidence" value="ECO:0007669"/>
    <property type="project" value="InterPro"/>
</dbReference>
<accession>A0A443SJ15</accession>
<feature type="transmembrane region" description="Helical" evidence="4">
    <location>
        <begin position="79"/>
        <end position="104"/>
    </location>
</feature>
<evidence type="ECO:0000256" key="4">
    <source>
        <dbReference type="SAM" id="Phobius"/>
    </source>
</evidence>
<dbReference type="Proteomes" id="UP000288716">
    <property type="component" value="Unassembled WGS sequence"/>
</dbReference>
<keyword evidence="1 4" id="KW-0812">Transmembrane</keyword>
<keyword evidence="5" id="KW-0762">Sugar transport</keyword>
<dbReference type="InterPro" id="IPR011701">
    <property type="entry name" value="MFS"/>
</dbReference>
<feature type="transmembrane region" description="Helical" evidence="4">
    <location>
        <begin position="347"/>
        <end position="365"/>
    </location>
</feature>